<dbReference type="InterPro" id="IPR011990">
    <property type="entry name" value="TPR-like_helical_dom_sf"/>
</dbReference>
<dbReference type="OrthoDB" id="423802at2"/>
<name>A0A5B8NKX3_9CHRO</name>
<protein>
    <recommendedName>
        <fullName evidence="3">Tetratricopeptide repeat protein</fullName>
    </recommendedName>
</protein>
<dbReference type="SUPFAM" id="SSF48452">
    <property type="entry name" value="TPR-like"/>
    <property type="match status" value="1"/>
</dbReference>
<keyword evidence="2" id="KW-1185">Reference proteome</keyword>
<gene>
    <name evidence="1" type="ORF">FRE64_06550</name>
</gene>
<reference evidence="1" key="1">
    <citation type="submission" date="2019-08" db="EMBL/GenBank/DDBJ databases">
        <title>Carotenoids and Carotenoid Binding Proteins in the Halophilic Cyanobacterium Euhalothece sp. ZM00.</title>
        <authorList>
            <person name="Cho S.M."/>
            <person name="Song J.Y."/>
            <person name="Park Y.-I."/>
        </authorList>
    </citation>
    <scope>NUCLEOTIDE SEQUENCE [LARGE SCALE GENOMIC DNA]</scope>
    <source>
        <strain evidence="1">Z-M001</strain>
    </source>
</reference>
<dbReference type="RefSeq" id="WP_146295218.1">
    <property type="nucleotide sequence ID" value="NZ_CP042326.1"/>
</dbReference>
<evidence type="ECO:0000313" key="1">
    <source>
        <dbReference type="EMBL" id="QDZ39618.1"/>
    </source>
</evidence>
<dbReference type="EMBL" id="CP042326">
    <property type="protein sequence ID" value="QDZ39618.1"/>
    <property type="molecule type" value="Genomic_DNA"/>
</dbReference>
<evidence type="ECO:0000313" key="2">
    <source>
        <dbReference type="Proteomes" id="UP000318453"/>
    </source>
</evidence>
<dbReference type="Proteomes" id="UP000318453">
    <property type="component" value="Chromosome"/>
</dbReference>
<dbReference type="KEGG" id="enn:FRE64_06550"/>
<dbReference type="AlphaFoldDB" id="A0A5B8NKX3"/>
<sequence>MAEGINELYEQGLQKYQAGEPLEDLIAYFKDLSDRAPKDSAIWCSLAWLYLLSDKPNAALKAAQKSVKFDKQAPQARINLALALLETGKTGVREQIEATQEIIGLSSQLREEIIANLDDGLARKPNWKAVNRVKNWL</sequence>
<dbReference type="Gene3D" id="1.25.40.10">
    <property type="entry name" value="Tetratricopeptide repeat domain"/>
    <property type="match status" value="1"/>
</dbReference>
<accession>A0A5B8NKX3</accession>
<evidence type="ECO:0008006" key="3">
    <source>
        <dbReference type="Google" id="ProtNLM"/>
    </source>
</evidence>
<organism evidence="1 2">
    <name type="scientific">Euhalothece natronophila Z-M001</name>
    <dbReference type="NCBI Taxonomy" id="522448"/>
    <lineage>
        <taxon>Bacteria</taxon>
        <taxon>Bacillati</taxon>
        <taxon>Cyanobacteriota</taxon>
        <taxon>Cyanophyceae</taxon>
        <taxon>Oscillatoriophycideae</taxon>
        <taxon>Chroococcales</taxon>
        <taxon>Halothecacae</taxon>
        <taxon>Halothece cluster</taxon>
        <taxon>Euhalothece</taxon>
    </lineage>
</organism>
<proteinExistence type="predicted"/>